<dbReference type="InterPro" id="IPR036390">
    <property type="entry name" value="WH_DNA-bd_sf"/>
</dbReference>
<dbReference type="Pfam" id="PF13545">
    <property type="entry name" value="HTH_Crp_2"/>
    <property type="match status" value="1"/>
</dbReference>
<organism evidence="6 7">
    <name type="scientific">Thalassobacter stenotrophicus</name>
    <dbReference type="NCBI Taxonomy" id="266809"/>
    <lineage>
        <taxon>Bacteria</taxon>
        <taxon>Pseudomonadati</taxon>
        <taxon>Pseudomonadota</taxon>
        <taxon>Alphaproteobacteria</taxon>
        <taxon>Rhodobacterales</taxon>
        <taxon>Roseobacteraceae</taxon>
        <taxon>Thalassobacter</taxon>
    </lineage>
</organism>
<dbReference type="InterPro" id="IPR000595">
    <property type="entry name" value="cNMP-bd_dom"/>
</dbReference>
<proteinExistence type="predicted"/>
<dbReference type="SMART" id="SM00419">
    <property type="entry name" value="HTH_CRP"/>
    <property type="match status" value="1"/>
</dbReference>
<evidence type="ECO:0000256" key="1">
    <source>
        <dbReference type="ARBA" id="ARBA00023015"/>
    </source>
</evidence>
<dbReference type="InterPro" id="IPR018490">
    <property type="entry name" value="cNMP-bd_dom_sf"/>
</dbReference>
<dbReference type="PROSITE" id="PS00042">
    <property type="entry name" value="HTH_CRP_1"/>
    <property type="match status" value="1"/>
</dbReference>
<name>A0A0P1FFA5_9RHOB</name>
<feature type="domain" description="Cyclic nucleotide-binding" evidence="4">
    <location>
        <begin position="25"/>
        <end position="142"/>
    </location>
</feature>
<dbReference type="PROSITE" id="PS51063">
    <property type="entry name" value="HTH_CRP_2"/>
    <property type="match status" value="1"/>
</dbReference>
<evidence type="ECO:0000313" key="6">
    <source>
        <dbReference type="EMBL" id="CUH58925.1"/>
    </source>
</evidence>
<protein>
    <submittedName>
        <fullName evidence="6">Nitrogen fixation regulation protein FixK</fullName>
    </submittedName>
</protein>
<sequence>MPRTMSAPRLTQQDCSNCPIRHSAVCARCEADELERLESVKYYRSYKAGQQIAWAGEPLDFVGSVVEGVATLTQTMEDGRRQMVGLLLPSDFLGRPNRAKATYDVVATTDLVLCCFRQKPFQELLLDTPHISQRLLEMTLDELDAAREWMILLGRKTAREKIASLLSIIARRDASLRENPAEQSVVFDLPLTREAMADYLGLTLETVSRQISALRRDKVIVLEGKRHVTVPDFDLLMSETGDDSDGGIFG</sequence>
<keyword evidence="2" id="KW-0238">DNA-binding</keyword>
<evidence type="ECO:0000313" key="7">
    <source>
        <dbReference type="Proteomes" id="UP000051298"/>
    </source>
</evidence>
<dbReference type="CDD" id="cd00092">
    <property type="entry name" value="HTH_CRP"/>
    <property type="match status" value="1"/>
</dbReference>
<dbReference type="Proteomes" id="UP000051298">
    <property type="component" value="Unassembled WGS sequence"/>
</dbReference>
<dbReference type="eggNOG" id="COG0664">
    <property type="taxonomic scope" value="Bacteria"/>
</dbReference>
<dbReference type="GO" id="GO:0005829">
    <property type="term" value="C:cytosol"/>
    <property type="evidence" value="ECO:0007669"/>
    <property type="project" value="TreeGrafter"/>
</dbReference>
<dbReference type="InterPro" id="IPR018335">
    <property type="entry name" value="Tscrpt_reg_HTH_Crp-type_CS"/>
</dbReference>
<dbReference type="PROSITE" id="PS50042">
    <property type="entry name" value="CNMP_BINDING_3"/>
    <property type="match status" value="1"/>
</dbReference>
<gene>
    <name evidence="6" type="primary">fixK</name>
    <name evidence="6" type="ORF">THS5294_00205</name>
</gene>
<dbReference type="InterPro" id="IPR036388">
    <property type="entry name" value="WH-like_DNA-bd_sf"/>
</dbReference>
<dbReference type="PANTHER" id="PTHR24567">
    <property type="entry name" value="CRP FAMILY TRANSCRIPTIONAL REGULATORY PROTEIN"/>
    <property type="match status" value="1"/>
</dbReference>
<evidence type="ECO:0000259" key="4">
    <source>
        <dbReference type="PROSITE" id="PS50042"/>
    </source>
</evidence>
<evidence type="ECO:0000256" key="2">
    <source>
        <dbReference type="ARBA" id="ARBA00023125"/>
    </source>
</evidence>
<dbReference type="GO" id="GO:0003677">
    <property type="term" value="F:DNA binding"/>
    <property type="evidence" value="ECO:0007669"/>
    <property type="project" value="UniProtKB-KW"/>
</dbReference>
<dbReference type="STRING" id="266809.PM03_07725"/>
<dbReference type="CDD" id="cd00038">
    <property type="entry name" value="CAP_ED"/>
    <property type="match status" value="1"/>
</dbReference>
<dbReference type="PRINTS" id="PR00034">
    <property type="entry name" value="HTHCRP"/>
</dbReference>
<feature type="domain" description="HTH crp-type" evidence="5">
    <location>
        <begin position="156"/>
        <end position="234"/>
    </location>
</feature>
<dbReference type="SUPFAM" id="SSF51206">
    <property type="entry name" value="cAMP-binding domain-like"/>
    <property type="match status" value="1"/>
</dbReference>
<evidence type="ECO:0000259" key="5">
    <source>
        <dbReference type="PROSITE" id="PS51063"/>
    </source>
</evidence>
<dbReference type="InterPro" id="IPR014710">
    <property type="entry name" value="RmlC-like_jellyroll"/>
</dbReference>
<dbReference type="InterPro" id="IPR012318">
    <property type="entry name" value="HTH_CRP"/>
</dbReference>
<reference evidence="6 7" key="1">
    <citation type="submission" date="2015-09" db="EMBL/GenBank/DDBJ databases">
        <authorList>
            <consortium name="Swine Surveillance"/>
        </authorList>
    </citation>
    <scope>NUCLEOTIDE SEQUENCE [LARGE SCALE GENOMIC DNA]</scope>
    <source>
        <strain evidence="6 7">CECT 5294</strain>
    </source>
</reference>
<dbReference type="NCBIfam" id="NF045989">
    <property type="entry name" value="TransRegFnrLRhodb"/>
    <property type="match status" value="1"/>
</dbReference>
<dbReference type="AlphaFoldDB" id="A0A0P1FFA5"/>
<dbReference type="InterPro" id="IPR050397">
    <property type="entry name" value="Env_Response_Regulators"/>
</dbReference>
<accession>A0A0P1FFA5</accession>
<keyword evidence="3" id="KW-0804">Transcription</keyword>
<dbReference type="RefSeq" id="WP_370736560.1">
    <property type="nucleotide sequence ID" value="NZ_CYRX01000007.1"/>
</dbReference>
<keyword evidence="1" id="KW-0805">Transcription regulation</keyword>
<dbReference type="Gene3D" id="2.60.120.10">
    <property type="entry name" value="Jelly Rolls"/>
    <property type="match status" value="1"/>
</dbReference>
<dbReference type="EMBL" id="CYRX01000007">
    <property type="protein sequence ID" value="CUH58925.1"/>
    <property type="molecule type" value="Genomic_DNA"/>
</dbReference>
<evidence type="ECO:0000256" key="3">
    <source>
        <dbReference type="ARBA" id="ARBA00023163"/>
    </source>
</evidence>
<dbReference type="SUPFAM" id="SSF46785">
    <property type="entry name" value="Winged helix' DNA-binding domain"/>
    <property type="match status" value="1"/>
</dbReference>
<dbReference type="PANTHER" id="PTHR24567:SF75">
    <property type="entry name" value="FUMARATE AND NITRATE REDUCTION REGULATORY PROTEIN"/>
    <property type="match status" value="1"/>
</dbReference>
<dbReference type="Pfam" id="PF00027">
    <property type="entry name" value="cNMP_binding"/>
    <property type="match status" value="1"/>
</dbReference>
<dbReference type="GO" id="GO:0003700">
    <property type="term" value="F:DNA-binding transcription factor activity"/>
    <property type="evidence" value="ECO:0007669"/>
    <property type="project" value="InterPro"/>
</dbReference>
<dbReference type="Gene3D" id="1.10.10.10">
    <property type="entry name" value="Winged helix-like DNA-binding domain superfamily/Winged helix DNA-binding domain"/>
    <property type="match status" value="1"/>
</dbReference>
<dbReference type="SMART" id="SM00100">
    <property type="entry name" value="cNMP"/>
    <property type="match status" value="1"/>
</dbReference>